<organism evidence="1 2">
    <name type="scientific">Arthrobacter nitrophenolicus</name>
    <dbReference type="NCBI Taxonomy" id="683150"/>
    <lineage>
        <taxon>Bacteria</taxon>
        <taxon>Bacillati</taxon>
        <taxon>Actinomycetota</taxon>
        <taxon>Actinomycetes</taxon>
        <taxon>Micrococcales</taxon>
        <taxon>Micrococcaceae</taxon>
        <taxon>Arthrobacter</taxon>
    </lineage>
</organism>
<evidence type="ECO:0000313" key="1">
    <source>
        <dbReference type="EMBL" id="ELT42727.1"/>
    </source>
</evidence>
<name>L8TJ46_9MICC</name>
<gene>
    <name evidence="1" type="ORF">G205_22727</name>
</gene>
<dbReference type="EMBL" id="AOFD01000090">
    <property type="protein sequence ID" value="ELT42727.1"/>
    <property type="molecule type" value="Genomic_DNA"/>
</dbReference>
<dbReference type="Gene3D" id="1.10.287.1060">
    <property type="entry name" value="ESAT-6-like"/>
    <property type="match status" value="1"/>
</dbReference>
<evidence type="ECO:0008006" key="3">
    <source>
        <dbReference type="Google" id="ProtNLM"/>
    </source>
</evidence>
<reference evidence="2" key="1">
    <citation type="journal article" date="2013" name="Genome Announc.">
        <title>Draft Genome Sequence of the 2-Chloro-4-Nitrophenol-Degrading Bacterium Arthrobacter sp. Strain SJCon.</title>
        <authorList>
            <person name="Vikram S."/>
            <person name="Kumar S."/>
            <person name="Vaidya B."/>
            <person name="Pinnaka A.K."/>
            <person name="Raghava G.P."/>
        </authorList>
    </citation>
    <scope>NUCLEOTIDE SEQUENCE [LARGE SCALE GENOMIC DNA]</scope>
    <source>
        <strain evidence="2">SJCon</strain>
    </source>
</reference>
<evidence type="ECO:0000313" key="2">
    <source>
        <dbReference type="Proteomes" id="UP000011189"/>
    </source>
</evidence>
<dbReference type="AlphaFoldDB" id="L8TJ46"/>
<dbReference type="Proteomes" id="UP000011189">
    <property type="component" value="Unassembled WGS sequence"/>
</dbReference>
<accession>L8TJ46</accession>
<proteinExistence type="predicted"/>
<sequence>MGAPRATMGTAVEHEAHTFPGDHMTFYGADVSQLRALAKAAEQAASLLSTRAGVLHGQIQAAPWKGADGERFRREWTGTHRPGLERVVAGLRENSKLLLQHADEQEKASSFSGAGGTSLWDRMAILAGQARVWLQEQAAAAAAAAEHRRELEAGLDRMLDAGPREQAEWWAGLSTADRKYLIEGAGEDGPFAEDLMRMDGGIPASAQEQAKDYLQELAKADIPVYSETGKASIEARVAWVHGGAEVGTEVVENADGSATMKVYGNMGLGVNDTTGTAGVTLNGQVSREYTFGSVEEAMAAREQMYRDLPPDSVGEIKDVAGNPPDYILDTINNAAGDNGSTGQTDKAKGTLSLEAEGEAGAAAGSAKLDLAYERNLTDGTATASGEVSAQGKLNLDGRVFEASGKGGLQVAMDKDSNISSVSVTMDGTVAQGVVAGTDVKAVKVESSVSVGTQGTVKIDVDYSPVNRPVIDSYLRNVALGNDTAAARDAARLYEAGSATVQVNNVVTASSEAGLDVKVGEVEVSTENQSTTNVSTYYKVPNDTKLERL</sequence>
<comment type="caution">
    <text evidence="1">The sequence shown here is derived from an EMBL/GenBank/DDBJ whole genome shotgun (WGS) entry which is preliminary data.</text>
</comment>
<protein>
    <recommendedName>
        <fullName evidence="3">WXG100 family type VII secretion target</fullName>
    </recommendedName>
</protein>
<dbReference type="PATRIC" id="fig|683150.5.peg.4432"/>
<keyword evidence="2" id="KW-1185">Reference proteome</keyword>